<protein>
    <submittedName>
        <fullName evidence="1">Uncharacterized protein</fullName>
    </submittedName>
</protein>
<comment type="caution">
    <text evidence="1">The sequence shown here is derived from an EMBL/GenBank/DDBJ whole genome shotgun (WGS) entry which is preliminary data.</text>
</comment>
<accession>A0A8S9ZUI5</accession>
<evidence type="ECO:0000313" key="1">
    <source>
        <dbReference type="EMBL" id="KAF7636920.1"/>
    </source>
</evidence>
<organism evidence="1 2">
    <name type="scientific">Meloidogyne graminicola</name>
    <dbReference type="NCBI Taxonomy" id="189291"/>
    <lineage>
        <taxon>Eukaryota</taxon>
        <taxon>Metazoa</taxon>
        <taxon>Ecdysozoa</taxon>
        <taxon>Nematoda</taxon>
        <taxon>Chromadorea</taxon>
        <taxon>Rhabditida</taxon>
        <taxon>Tylenchina</taxon>
        <taxon>Tylenchomorpha</taxon>
        <taxon>Tylenchoidea</taxon>
        <taxon>Meloidogynidae</taxon>
        <taxon>Meloidogyninae</taxon>
        <taxon>Meloidogyne</taxon>
    </lineage>
</organism>
<dbReference type="Proteomes" id="UP000605970">
    <property type="component" value="Unassembled WGS sequence"/>
</dbReference>
<reference evidence="1" key="1">
    <citation type="journal article" date="2020" name="Ecol. Evol.">
        <title>Genome structure and content of the rice root-knot nematode (Meloidogyne graminicola).</title>
        <authorList>
            <person name="Phan N.T."/>
            <person name="Danchin E.G.J."/>
            <person name="Klopp C."/>
            <person name="Perfus-Barbeoch L."/>
            <person name="Kozlowski D.K."/>
            <person name="Koutsovoulos G.D."/>
            <person name="Lopez-Roques C."/>
            <person name="Bouchez O."/>
            <person name="Zahm M."/>
            <person name="Besnard G."/>
            <person name="Bellafiore S."/>
        </authorList>
    </citation>
    <scope>NUCLEOTIDE SEQUENCE</scope>
    <source>
        <strain evidence="1">VN-18</strain>
    </source>
</reference>
<name>A0A8S9ZUI5_9BILA</name>
<keyword evidence="2" id="KW-1185">Reference proteome</keyword>
<dbReference type="EMBL" id="JABEBT010000025">
    <property type="protein sequence ID" value="KAF7636920.1"/>
    <property type="molecule type" value="Genomic_DNA"/>
</dbReference>
<evidence type="ECO:0000313" key="2">
    <source>
        <dbReference type="Proteomes" id="UP000605970"/>
    </source>
</evidence>
<dbReference type="AlphaFoldDB" id="A0A8S9ZUI5"/>
<proteinExistence type="predicted"/>
<sequence>MNTFCVNKKTTIKLKDMQEEKFDNFGNKTKI</sequence>
<gene>
    <name evidence="1" type="ORF">Mgra_00003659</name>
</gene>